<dbReference type="InterPro" id="IPR053955">
    <property type="entry name" value="Csm6_CARF"/>
</dbReference>
<dbReference type="Pfam" id="PF22208">
    <property type="entry name" value="Cas_Csm6_CARF"/>
    <property type="match status" value="1"/>
</dbReference>
<feature type="domain" description="Csm6 HEPN" evidence="1">
    <location>
        <begin position="254"/>
        <end position="442"/>
    </location>
</feature>
<proteinExistence type="predicted"/>
<protein>
    <recommendedName>
        <fullName evidence="5">CRISPR-associated protein Csm6</fullName>
    </recommendedName>
</protein>
<gene>
    <name evidence="3" type="ORF">HMPREF9081_0260</name>
</gene>
<reference evidence="3 4" key="1">
    <citation type="submission" date="2011-04" db="EMBL/GenBank/DDBJ databases">
        <authorList>
            <person name="Muzny D."/>
            <person name="Qin X."/>
            <person name="Deng J."/>
            <person name="Jiang H."/>
            <person name="Liu Y."/>
            <person name="Qu J."/>
            <person name="Song X.-Z."/>
            <person name="Zhang L."/>
            <person name="Thornton R."/>
            <person name="Coyle M."/>
            <person name="Francisco L."/>
            <person name="Jackson L."/>
            <person name="Javaid M."/>
            <person name="Korchina V."/>
            <person name="Kovar C."/>
            <person name="Mata R."/>
            <person name="Mathew T."/>
            <person name="Ngo R."/>
            <person name="Nguyen L."/>
            <person name="Nguyen N."/>
            <person name="Okwuonu G."/>
            <person name="Ongeri F."/>
            <person name="Pham C."/>
            <person name="Simmons D."/>
            <person name="Wilczek-Boney K."/>
            <person name="Hale W."/>
            <person name="Jakkamsetti A."/>
            <person name="Pham P."/>
            <person name="Ruth R."/>
            <person name="San Lucas F."/>
            <person name="Warren J."/>
            <person name="Zhang J."/>
            <person name="Zhao Z."/>
            <person name="Zhou C."/>
            <person name="Zhu D."/>
            <person name="Lee S."/>
            <person name="Bess C."/>
            <person name="Blankenburg K."/>
            <person name="Forbes L."/>
            <person name="Fu Q."/>
            <person name="Gubbala S."/>
            <person name="Hirani K."/>
            <person name="Jayaseelan J.C."/>
            <person name="Lara F."/>
            <person name="Munidasa M."/>
            <person name="Palculict T."/>
            <person name="Patil S."/>
            <person name="Pu L.-L."/>
            <person name="Saada N."/>
            <person name="Tang L."/>
            <person name="Weissenberger G."/>
            <person name="Zhu Y."/>
            <person name="Hemphill L."/>
            <person name="Shang Y."/>
            <person name="Youmans B."/>
            <person name="Ayvaz T."/>
            <person name="Ross M."/>
            <person name="Santibanez J."/>
            <person name="Aqrawi P."/>
            <person name="Gross S."/>
            <person name="Joshi V."/>
            <person name="Fowler G."/>
            <person name="Nazareth L."/>
            <person name="Reid J."/>
            <person name="Worley K."/>
            <person name="Petrosino J."/>
            <person name="Highlander S."/>
            <person name="Gibbs R."/>
        </authorList>
    </citation>
    <scope>NUCLEOTIDE SEQUENCE [LARGE SCALE GENOMIC DNA]</scope>
    <source>
        <strain evidence="3 4">DSM 2778</strain>
    </source>
</reference>
<dbReference type="EMBL" id="AFHQ01000005">
    <property type="protein sequence ID" value="EGK62256.1"/>
    <property type="molecule type" value="Genomic_DNA"/>
</dbReference>
<dbReference type="Gene3D" id="3.40.50.10770">
    <property type="entry name" value="Hypothetical protein VC1899 like domain (Restriction endonuclease-like)"/>
    <property type="match status" value="1"/>
</dbReference>
<dbReference type="eggNOG" id="ENOG502Z9RR">
    <property type="taxonomic scope" value="Bacteria"/>
</dbReference>
<dbReference type="InterPro" id="IPR013489">
    <property type="entry name" value="CRISPR-assoc_prot_Csm6"/>
</dbReference>
<dbReference type="InterPro" id="IPR053941">
    <property type="entry name" value="Csm6_HEPN"/>
</dbReference>
<comment type="caution">
    <text evidence="3">The sequence shown here is derived from an EMBL/GenBank/DDBJ whole genome shotgun (WGS) entry which is preliminary data.</text>
</comment>
<accession>F5RJ25</accession>
<organism evidence="3 4">
    <name type="scientific">Centipeda periodontii DSM 2778</name>
    <dbReference type="NCBI Taxonomy" id="888060"/>
    <lineage>
        <taxon>Bacteria</taxon>
        <taxon>Bacillati</taxon>
        <taxon>Bacillota</taxon>
        <taxon>Negativicutes</taxon>
        <taxon>Selenomonadales</taxon>
        <taxon>Selenomonadaceae</taxon>
        <taxon>Centipeda</taxon>
    </lineage>
</organism>
<dbReference type="AlphaFoldDB" id="F5RJ25"/>
<dbReference type="NCBIfam" id="TIGR02672">
    <property type="entry name" value="cas_csm6"/>
    <property type="match status" value="1"/>
</dbReference>
<dbReference type="Pfam" id="PF09659">
    <property type="entry name" value="Cas_Csm6_HEPN"/>
    <property type="match status" value="1"/>
</dbReference>
<evidence type="ECO:0000259" key="1">
    <source>
        <dbReference type="Pfam" id="PF09659"/>
    </source>
</evidence>
<dbReference type="HOGENOM" id="CLU_047385_3_0_9"/>
<name>F5RJ25_9FIRM</name>
<feature type="domain" description="Csm6 CARF" evidence="2">
    <location>
        <begin position="77"/>
        <end position="179"/>
    </location>
</feature>
<keyword evidence="4" id="KW-1185">Reference proteome</keyword>
<evidence type="ECO:0000313" key="4">
    <source>
        <dbReference type="Proteomes" id="UP000004067"/>
    </source>
</evidence>
<evidence type="ECO:0008006" key="5">
    <source>
        <dbReference type="Google" id="ProtNLM"/>
    </source>
</evidence>
<evidence type="ECO:0000313" key="3">
    <source>
        <dbReference type="EMBL" id="EGK62256.1"/>
    </source>
</evidence>
<sequence>MQMFGRGDKMEHILFSPLGDTDPVRGCYDGAMLHILRHYQPERVVLFYTQDMAEKEHRDHRYTRAIHRTAFDCVIEEIFTDIQEAHLYESFSQILPQEVLRLRSENQGAQILLNLSSGTPQMKTVLAMLAADMENCVGIQVAAPSRTSNRANEATQDAEDIDALLENNFDEEEGAENRCDEPPLGIFRYYAERSRIRSLIESYEYAAALKIARRSPLVPPEASLLLSHAEQRSMLLTEEAKAILREYRGKKLFPFIGKTEELVEYFLMMQIDQETGRLSNLMLRMIPFLYEFLREYTAKNLTIPIRALCEPRNGVRCLARERLAAQEKELLAALEREFPYGYRDQPLSFYLLSLCCAYAGKAQRVRDADLHAEVMAELESIADIRKLRNEAAHEMVNVTEERFRQKIGMGSQEVLSCFCRMLALVYGDKVRAMRSTYRDLNAWIGQALEVHA</sequence>
<evidence type="ECO:0000259" key="2">
    <source>
        <dbReference type="Pfam" id="PF22208"/>
    </source>
</evidence>
<dbReference type="STRING" id="888060.HMPREF9081_0260"/>
<dbReference type="Proteomes" id="UP000004067">
    <property type="component" value="Unassembled WGS sequence"/>
</dbReference>